<dbReference type="STRING" id="1403190.A0A0F0IAX9"/>
<gene>
    <name evidence="2" type="ORF">P875_00138292</name>
</gene>
<evidence type="ECO:0000259" key="1">
    <source>
        <dbReference type="Pfam" id="PF03435"/>
    </source>
</evidence>
<feature type="domain" description="Saccharopine dehydrogenase NADP binding" evidence="1">
    <location>
        <begin position="11"/>
        <end position="131"/>
    </location>
</feature>
<name>A0A0F0IAX9_ASPPU</name>
<dbReference type="PANTHER" id="PTHR43796">
    <property type="entry name" value="CARBOXYNORSPERMIDINE SYNTHASE"/>
    <property type="match status" value="1"/>
</dbReference>
<organism evidence="2 3">
    <name type="scientific">Aspergillus parasiticus (strain ATCC 56775 / NRRL 5862 / SRRC 143 / SU-1)</name>
    <dbReference type="NCBI Taxonomy" id="1403190"/>
    <lineage>
        <taxon>Eukaryota</taxon>
        <taxon>Fungi</taxon>
        <taxon>Dikarya</taxon>
        <taxon>Ascomycota</taxon>
        <taxon>Pezizomycotina</taxon>
        <taxon>Eurotiomycetes</taxon>
        <taxon>Eurotiomycetidae</taxon>
        <taxon>Eurotiales</taxon>
        <taxon>Aspergillaceae</taxon>
        <taxon>Aspergillus</taxon>
        <taxon>Aspergillus subgen. Circumdati</taxon>
    </lineage>
</organism>
<accession>A0A0F0IAX9</accession>
<sequence length="453" mass="48567">MHISSTGSKPVVFIGAADAICGEAIRLFVQASDVPVILADSDEDALRAVVAKLPGKNITIRKVDLFNPDELRSTIAGAMLVIQGAQPYYRTSTPVLTACIDAKVPYLDYSDDVHSTQASLDLHEQAKREGVPCYINCGSSPGMTNLIALDIAKELDTVESLDICWLVSEEGGQLGREVLEHLMHITGGPCLTWADGKAAVHENWVETAYAPVIAGSSDLFHESVHPEPVTLPRRLKDTPRIRTMGALSPAPFNGLARGLGAAVHSGALSMDAAIDFLEGMQKKPSSSWTETIGAMTAQFRGGDITLKQLYQLAAHGITSLKPWNLALWGMIDQVRKGQCTSGEALSFLINSARGKQAPRRSGILVRGVGTRNGYPAVAIRRTPVVREDSFMGESMATSIGAACAAFALMVLDLGAQKRPGVQCPEDWAELETFIKSMETLGCPRDQVLESVQG</sequence>
<dbReference type="Gene3D" id="3.30.360.10">
    <property type="entry name" value="Dihydrodipicolinate Reductase, domain 2"/>
    <property type="match status" value="1"/>
</dbReference>
<dbReference type="EMBL" id="JZEE01000517">
    <property type="protein sequence ID" value="KJK64281.1"/>
    <property type="molecule type" value="Genomic_DNA"/>
</dbReference>
<protein>
    <submittedName>
        <fullName evidence="2">Saccharopine dehydrogenase</fullName>
    </submittedName>
</protein>
<reference evidence="2 3" key="1">
    <citation type="submission" date="2015-02" db="EMBL/GenBank/DDBJ databases">
        <title>Draft genome sequence of Aspergillus parasiticus SU-1.</title>
        <authorList>
            <person name="Yu J."/>
            <person name="Fedorova N."/>
            <person name="Yin Y."/>
            <person name="Losada L."/>
            <person name="Zafar N."/>
            <person name="Taujale R."/>
            <person name="Ehrlich K.C."/>
            <person name="Bhatnagar D."/>
            <person name="Cleveland T.E."/>
            <person name="Bennett J.W."/>
            <person name="Nierman W.C."/>
        </authorList>
    </citation>
    <scope>NUCLEOTIDE SEQUENCE [LARGE SCALE GENOMIC DNA]</scope>
    <source>
        <strain evidence="3">ATCC 56775 / NRRL 5862 / SRRC 143 / SU-1</strain>
    </source>
</reference>
<dbReference type="InterPro" id="IPR005097">
    <property type="entry name" value="Sacchrp_dh_NADP-bd"/>
</dbReference>
<dbReference type="SUPFAM" id="SSF51735">
    <property type="entry name" value="NAD(P)-binding Rossmann-fold domains"/>
    <property type="match status" value="1"/>
</dbReference>
<dbReference type="InterPro" id="IPR036291">
    <property type="entry name" value="NAD(P)-bd_dom_sf"/>
</dbReference>
<proteinExistence type="predicted"/>
<dbReference type="Proteomes" id="UP000033540">
    <property type="component" value="Unassembled WGS sequence"/>
</dbReference>
<dbReference type="PANTHER" id="PTHR43796:SF2">
    <property type="entry name" value="CARBOXYNORSPERMIDINE SYNTHASE"/>
    <property type="match status" value="1"/>
</dbReference>
<dbReference type="Pfam" id="PF03435">
    <property type="entry name" value="Sacchrp_dh_NADP"/>
    <property type="match status" value="1"/>
</dbReference>
<dbReference type="AlphaFoldDB" id="A0A0F0IAX9"/>
<evidence type="ECO:0000313" key="3">
    <source>
        <dbReference type="Proteomes" id="UP000033540"/>
    </source>
</evidence>
<dbReference type="Gene3D" id="3.40.50.720">
    <property type="entry name" value="NAD(P)-binding Rossmann-like Domain"/>
    <property type="match status" value="1"/>
</dbReference>
<dbReference type="OrthoDB" id="10268090at2759"/>
<evidence type="ECO:0000313" key="2">
    <source>
        <dbReference type="EMBL" id="KJK64281.1"/>
    </source>
</evidence>
<comment type="caution">
    <text evidence="2">The sequence shown here is derived from an EMBL/GenBank/DDBJ whole genome shotgun (WGS) entry which is preliminary data.</text>
</comment>